<dbReference type="InterPro" id="IPR029044">
    <property type="entry name" value="Nucleotide-diphossugar_trans"/>
</dbReference>
<dbReference type="InterPro" id="IPR002495">
    <property type="entry name" value="Glyco_trans_8"/>
</dbReference>
<proteinExistence type="predicted"/>
<reference evidence="4 5" key="1">
    <citation type="submission" date="2017-07" db="EMBL/GenBank/DDBJ databases">
        <title>Complete genome sequences and comparative analysis of the novel pathogen Francisella opportunistica.</title>
        <authorList>
            <person name="Dietrich E.A."/>
            <person name="Kingry L.C."/>
            <person name="Petersen J.M."/>
        </authorList>
    </citation>
    <scope>NUCLEOTIDE SEQUENCE [LARGE SCALE GENOMIC DNA]</scope>
    <source>
        <strain evidence="4 5">14-2155</strain>
    </source>
</reference>
<gene>
    <name evidence="4" type="ORF">CGC43_02855</name>
</gene>
<keyword evidence="1" id="KW-0328">Glycosyltransferase</keyword>
<dbReference type="AlphaFoldDB" id="A0A345JQJ5"/>
<dbReference type="RefSeq" id="WP_071628874.1">
    <property type="nucleotide sequence ID" value="NZ_CP022375.1"/>
</dbReference>
<dbReference type="KEGG" id="foo:CGC45_02840"/>
<evidence type="ECO:0000256" key="3">
    <source>
        <dbReference type="ARBA" id="ARBA00022723"/>
    </source>
</evidence>
<dbReference type="Pfam" id="PF01501">
    <property type="entry name" value="Glyco_transf_8"/>
    <property type="match status" value="1"/>
</dbReference>
<sequence>MNKIPIVFTFDKNIILGGAVTIKSLIDNANSDTCYDIYVYHPNISKKSISAFNRMVENTKHTISFDVIDESIFKGVPIDTRRGWVITFYRLLIPKLLPQYDKVIYSDVDVLFQSDMSEVYNTDLTNYEWAGVIAEKHHQNIIQHKYFEENNNSYIYWPGFMVINTKLMRENNFISRCFDTMHEFNTRLKFRDLDVLNLTCNKIKSLPFKYVTLQSIYYLNTIQEAPEYIFLKEIYSDDELLEAKNNPAIIHYAGSPGKPWRMKRPYKNYLEYISKIPKELRKYTFRDIKKKLLNKY</sequence>
<keyword evidence="3" id="KW-0479">Metal-binding</keyword>
<evidence type="ECO:0000313" key="5">
    <source>
        <dbReference type="Proteomes" id="UP000253862"/>
    </source>
</evidence>
<keyword evidence="5" id="KW-1185">Reference proteome</keyword>
<dbReference type="OrthoDB" id="9807549at2"/>
<name>A0A345JQJ5_9GAMM</name>
<protein>
    <submittedName>
        <fullName evidence="4">Glycosyltransferase family 8 protein</fullName>
    </submittedName>
</protein>
<dbReference type="PANTHER" id="PTHR13778:SF47">
    <property type="entry name" value="LIPOPOLYSACCHARIDE 1,3-GALACTOSYLTRANSFERASE"/>
    <property type="match status" value="1"/>
</dbReference>
<dbReference type="PANTHER" id="PTHR13778">
    <property type="entry name" value="GLYCOSYLTRANSFERASE 8 DOMAIN-CONTAINING PROTEIN"/>
    <property type="match status" value="1"/>
</dbReference>
<keyword evidence="2 4" id="KW-0808">Transferase</keyword>
<dbReference type="Proteomes" id="UP000253862">
    <property type="component" value="Chromosome"/>
</dbReference>
<accession>A0A345JQJ5</accession>
<dbReference type="SUPFAM" id="SSF53448">
    <property type="entry name" value="Nucleotide-diphospho-sugar transferases"/>
    <property type="match status" value="1"/>
</dbReference>
<dbReference type="Gene3D" id="3.90.550.10">
    <property type="entry name" value="Spore Coat Polysaccharide Biosynthesis Protein SpsA, Chain A"/>
    <property type="match status" value="1"/>
</dbReference>
<evidence type="ECO:0000256" key="1">
    <source>
        <dbReference type="ARBA" id="ARBA00022676"/>
    </source>
</evidence>
<dbReference type="EMBL" id="CP022375">
    <property type="protein sequence ID" value="AXH29591.1"/>
    <property type="molecule type" value="Genomic_DNA"/>
</dbReference>
<evidence type="ECO:0000313" key="4">
    <source>
        <dbReference type="EMBL" id="AXH29591.1"/>
    </source>
</evidence>
<dbReference type="CDD" id="cd04194">
    <property type="entry name" value="GT8_A4GalT_like"/>
    <property type="match status" value="1"/>
</dbReference>
<organism evidence="4 5">
    <name type="scientific">Francisella opportunistica</name>
    <dbReference type="NCBI Taxonomy" id="2016517"/>
    <lineage>
        <taxon>Bacteria</taxon>
        <taxon>Pseudomonadati</taxon>
        <taxon>Pseudomonadota</taxon>
        <taxon>Gammaproteobacteria</taxon>
        <taxon>Thiotrichales</taxon>
        <taxon>Francisellaceae</taxon>
        <taxon>Francisella</taxon>
    </lineage>
</organism>
<dbReference type="InterPro" id="IPR050748">
    <property type="entry name" value="Glycosyltrans_8_dom-fam"/>
</dbReference>
<dbReference type="GO" id="GO:0016757">
    <property type="term" value="F:glycosyltransferase activity"/>
    <property type="evidence" value="ECO:0007669"/>
    <property type="project" value="UniProtKB-KW"/>
</dbReference>
<evidence type="ECO:0000256" key="2">
    <source>
        <dbReference type="ARBA" id="ARBA00022679"/>
    </source>
</evidence>
<dbReference type="GO" id="GO:0046872">
    <property type="term" value="F:metal ion binding"/>
    <property type="evidence" value="ECO:0007669"/>
    <property type="project" value="UniProtKB-KW"/>
</dbReference>